<dbReference type="Proteomes" id="UP000006872">
    <property type="component" value="Chromosome"/>
</dbReference>
<dbReference type="AlphaFoldDB" id="E3G6G2"/>
<reference evidence="3" key="1">
    <citation type="submission" date="2010-10" db="EMBL/GenBank/DDBJ databases">
        <title>Complete sequence of Enterobacter cloacae SCF1.</title>
        <authorList>
            <consortium name="US DOE Joint Genome Institute"/>
            <person name="Lucas S."/>
            <person name="Copeland A."/>
            <person name="Lapidus A."/>
            <person name="Cheng J.-F."/>
            <person name="Bruce D."/>
            <person name="Goodwin L."/>
            <person name="Pitluck S."/>
            <person name="Davenport K."/>
            <person name="Detter J.C."/>
            <person name="Han C."/>
            <person name="Tapia R."/>
            <person name="Land M."/>
            <person name="Hauser L."/>
            <person name="Chang Y.-J."/>
            <person name="Jeffries C."/>
            <person name="Kyrpides N."/>
            <person name="Ivanova N."/>
            <person name="Mikhailova N."/>
            <person name="DeAngelis K."/>
            <person name="Arkin A.P."/>
            <person name="Chivian D."/>
            <person name="Edwards B."/>
            <person name="Woo H."/>
            <person name="Hazen T.C."/>
            <person name="Woyke T."/>
        </authorList>
    </citation>
    <scope>NUCLEOTIDE SEQUENCE [LARGE SCALE GENOMIC DNA]</scope>
    <source>
        <strain evidence="3">SCF1</strain>
    </source>
</reference>
<sequence>MKMRMQYALLMTAMFASFPGGAAPSGGSEGGAFTVNTPKPSSVDEIRGCPTLETPLRLTFTEAIKPTHTLSGGLDLWMDPWRGMSESIEPWVPAWGSRGPDAHEIHVYVELFKTPTNRFANRDGVFSYADPTGVLHTNGQYEWKHVPELGKHVYKAVIDSWNKGQTKDIYLPGRDFKSVDVFYFQNNRPNWNARHDYKKMVDLVGRMNKSYSEKVVWLKYNAIEVPIEQDDESQALFLYQKLSRSNVKDSKIDYYQFRGLLYPRYSGAAARNFILFGGADTEKLRYQPIPKRASYSMEDRGSFKNAMKIDSIDMKIMESTIIGVAGSGKPHTRDHGTFIADYSRSDFSMTPENLKACGLE</sequence>
<name>E3G6G2_ENTLS</name>
<gene>
    <name evidence="2" type="ordered locus">Entcl_1013</name>
</gene>
<dbReference type="KEGG" id="esc:Entcl_1013"/>
<dbReference type="InterPro" id="IPR054068">
    <property type="entry name" value="CofJ"/>
</dbReference>
<feature type="chain" id="PRO_5003169954" evidence="1">
    <location>
        <begin position="23"/>
        <end position="360"/>
    </location>
</feature>
<dbReference type="EMBL" id="CP002272">
    <property type="protein sequence ID" value="ADO47285.1"/>
    <property type="molecule type" value="Genomic_DNA"/>
</dbReference>
<proteinExistence type="predicted"/>
<evidence type="ECO:0000313" key="2">
    <source>
        <dbReference type="EMBL" id="ADO47285.1"/>
    </source>
</evidence>
<feature type="signal peptide" evidence="1">
    <location>
        <begin position="1"/>
        <end position="22"/>
    </location>
</feature>
<evidence type="ECO:0000256" key="1">
    <source>
        <dbReference type="SAM" id="SignalP"/>
    </source>
</evidence>
<dbReference type="STRING" id="701347.Entcl_1013"/>
<dbReference type="Pfam" id="PF21874">
    <property type="entry name" value="CofJ"/>
    <property type="match status" value="1"/>
</dbReference>
<evidence type="ECO:0000313" key="3">
    <source>
        <dbReference type="Proteomes" id="UP000006872"/>
    </source>
</evidence>
<reference evidence="2 3" key="2">
    <citation type="journal article" date="2011" name="Stand. Genomic Sci.">
        <title>Complete genome sequence of 'Enterobacter lignolyticus' SCF1.</title>
        <authorList>
            <person name="Deangelis K.M."/>
            <person name="D'Haeseleer P."/>
            <person name="Chivian D."/>
            <person name="Fortney J.L."/>
            <person name="Khudyakov J."/>
            <person name="Simmons B."/>
            <person name="Woo H."/>
            <person name="Arkin A.P."/>
            <person name="Davenport K.W."/>
            <person name="Goodwin L."/>
            <person name="Chen A."/>
            <person name="Ivanova N."/>
            <person name="Kyrpides N.C."/>
            <person name="Mavromatis K."/>
            <person name="Woyke T."/>
            <person name="Hazen T.C."/>
        </authorList>
    </citation>
    <scope>NUCLEOTIDE SEQUENCE [LARGE SCALE GENOMIC DNA]</scope>
    <source>
        <strain evidence="2 3">SCF1</strain>
    </source>
</reference>
<keyword evidence="1" id="KW-0732">Signal</keyword>
<organism evidence="2 3">
    <name type="scientific">Enterobacter lignolyticus (strain SCF1)</name>
    <dbReference type="NCBI Taxonomy" id="701347"/>
    <lineage>
        <taxon>Bacteria</taxon>
        <taxon>Pseudomonadati</taxon>
        <taxon>Pseudomonadota</taxon>
        <taxon>Gammaproteobacteria</taxon>
        <taxon>Enterobacterales</taxon>
        <taxon>Enterobacteriaceae</taxon>
        <taxon>Pluralibacter</taxon>
    </lineage>
</organism>
<protein>
    <submittedName>
        <fullName evidence="2">Uncharacterized protein</fullName>
    </submittedName>
</protein>
<keyword evidence="3" id="KW-1185">Reference proteome</keyword>
<dbReference type="RefSeq" id="WP_013365037.1">
    <property type="nucleotide sequence ID" value="NC_014618.1"/>
</dbReference>
<dbReference type="HOGENOM" id="CLU_741337_0_0_6"/>
<accession>E3G6G2</accession>